<reference evidence="7 8" key="1">
    <citation type="submission" date="2017-08" db="EMBL/GenBank/DDBJ databases">
        <title>Infants hospitalized years apart are colonized by the same room-sourced microbial strains.</title>
        <authorList>
            <person name="Brooks B."/>
            <person name="Olm M.R."/>
            <person name="Firek B.A."/>
            <person name="Baker R."/>
            <person name="Thomas B.C."/>
            <person name="Morowitz M.J."/>
            <person name="Banfield J.F."/>
        </authorList>
    </citation>
    <scope>NUCLEOTIDE SEQUENCE [LARGE SCALE GENOMIC DNA]</scope>
    <source>
        <strain evidence="7">S2_005_002_R2_33</strain>
    </source>
</reference>
<evidence type="ECO:0000256" key="2">
    <source>
        <dbReference type="ARBA" id="ARBA00022529"/>
    </source>
</evidence>
<dbReference type="GO" id="GO:0016998">
    <property type="term" value="P:cell wall macromolecule catabolic process"/>
    <property type="evidence" value="ECO:0007669"/>
    <property type="project" value="InterPro"/>
</dbReference>
<dbReference type="InterPro" id="IPR051018">
    <property type="entry name" value="Bacteriophage_GH24"/>
</dbReference>
<evidence type="ECO:0000256" key="3">
    <source>
        <dbReference type="ARBA" id="ARBA00022638"/>
    </source>
</evidence>
<organism evidence="7 8">
    <name type="scientific">Novosphingobium pentaromativorans</name>
    <dbReference type="NCBI Taxonomy" id="205844"/>
    <lineage>
        <taxon>Bacteria</taxon>
        <taxon>Pseudomonadati</taxon>
        <taxon>Pseudomonadota</taxon>
        <taxon>Alphaproteobacteria</taxon>
        <taxon>Sphingomonadales</taxon>
        <taxon>Sphingomonadaceae</taxon>
        <taxon>Novosphingobium</taxon>
    </lineage>
</organism>
<evidence type="ECO:0000256" key="6">
    <source>
        <dbReference type="RuleBase" id="RU003788"/>
    </source>
</evidence>
<dbReference type="Gene3D" id="1.10.530.40">
    <property type="match status" value="1"/>
</dbReference>
<keyword evidence="2 6" id="KW-0929">Antimicrobial</keyword>
<protein>
    <recommendedName>
        <fullName evidence="6">Lysozyme</fullName>
        <ecNumber evidence="6">3.2.1.17</ecNumber>
    </recommendedName>
</protein>
<name>A0A2W5QNP7_9SPHN</name>
<dbReference type="GO" id="GO:0009253">
    <property type="term" value="P:peptidoglycan catabolic process"/>
    <property type="evidence" value="ECO:0007669"/>
    <property type="project" value="InterPro"/>
</dbReference>
<dbReference type="Proteomes" id="UP000249082">
    <property type="component" value="Unassembled WGS sequence"/>
</dbReference>
<dbReference type="PANTHER" id="PTHR38107:SF3">
    <property type="entry name" value="LYSOZYME RRRD-RELATED"/>
    <property type="match status" value="1"/>
</dbReference>
<keyword evidence="5 6" id="KW-0326">Glycosidase</keyword>
<sequence length="206" mass="22205">MADTTKKLVGLAAVVGTAAAAMLLTIIPEDESGRKVQVSIAQDGRATVTHVSGRQYLKAYLDIAGVATACDGLTRYKGKPIRKGMSFTDAQCASMLEDELTAHGKIVMACTRWSKERQPHQIFASVSMNYNTGGWCGSTAAKRVGAGNVAGGCDALLLWNKATVNGRKVAVNGLTKRRNREREYCRTHVVPGATPANLQERLKPWR</sequence>
<dbReference type="InterPro" id="IPR002196">
    <property type="entry name" value="Glyco_hydro_24"/>
</dbReference>
<evidence type="ECO:0000313" key="7">
    <source>
        <dbReference type="EMBL" id="PZQ56283.1"/>
    </source>
</evidence>
<proteinExistence type="inferred from homology"/>
<dbReference type="InterPro" id="IPR034690">
    <property type="entry name" value="Endolysin_T4_type"/>
</dbReference>
<comment type="caution">
    <text evidence="7">The sequence shown here is derived from an EMBL/GenBank/DDBJ whole genome shotgun (WGS) entry which is preliminary data.</text>
</comment>
<comment type="catalytic activity">
    <reaction evidence="1 6">
        <text>Hydrolysis of (1-&gt;4)-beta-linkages between N-acetylmuramic acid and N-acetyl-D-glucosamine residues in a peptidoglycan and between N-acetyl-D-glucosamine residues in chitodextrins.</text>
        <dbReference type="EC" id="3.2.1.17"/>
    </reaction>
</comment>
<accession>A0A2W5QNP7</accession>
<dbReference type="GO" id="GO:0031640">
    <property type="term" value="P:killing of cells of another organism"/>
    <property type="evidence" value="ECO:0007669"/>
    <property type="project" value="UniProtKB-KW"/>
</dbReference>
<dbReference type="PANTHER" id="PTHR38107">
    <property type="match status" value="1"/>
</dbReference>
<gene>
    <name evidence="7" type="ORF">DI555_06625</name>
</gene>
<comment type="similarity">
    <text evidence="6">Belongs to the glycosyl hydrolase 24 family.</text>
</comment>
<dbReference type="GO" id="GO:0042742">
    <property type="term" value="P:defense response to bacterium"/>
    <property type="evidence" value="ECO:0007669"/>
    <property type="project" value="UniProtKB-KW"/>
</dbReference>
<keyword evidence="3 6" id="KW-0081">Bacteriolytic enzyme</keyword>
<evidence type="ECO:0000256" key="4">
    <source>
        <dbReference type="ARBA" id="ARBA00022801"/>
    </source>
</evidence>
<dbReference type="InterPro" id="IPR023346">
    <property type="entry name" value="Lysozyme-like_dom_sf"/>
</dbReference>
<dbReference type="EC" id="3.2.1.17" evidence="6"/>
<dbReference type="AlphaFoldDB" id="A0A2W5QNP7"/>
<keyword evidence="4 6" id="KW-0378">Hydrolase</keyword>
<dbReference type="GO" id="GO:0003796">
    <property type="term" value="F:lysozyme activity"/>
    <property type="evidence" value="ECO:0007669"/>
    <property type="project" value="UniProtKB-EC"/>
</dbReference>
<dbReference type="Pfam" id="PF00959">
    <property type="entry name" value="Phage_lysozyme"/>
    <property type="match status" value="1"/>
</dbReference>
<dbReference type="SUPFAM" id="SSF53955">
    <property type="entry name" value="Lysozyme-like"/>
    <property type="match status" value="1"/>
</dbReference>
<evidence type="ECO:0000313" key="8">
    <source>
        <dbReference type="Proteomes" id="UP000249082"/>
    </source>
</evidence>
<evidence type="ECO:0000256" key="1">
    <source>
        <dbReference type="ARBA" id="ARBA00000632"/>
    </source>
</evidence>
<dbReference type="InterPro" id="IPR023347">
    <property type="entry name" value="Lysozyme_dom_sf"/>
</dbReference>
<dbReference type="HAMAP" id="MF_04110">
    <property type="entry name" value="ENDOLYSIN_T4"/>
    <property type="match status" value="1"/>
</dbReference>
<evidence type="ECO:0000256" key="5">
    <source>
        <dbReference type="ARBA" id="ARBA00023295"/>
    </source>
</evidence>
<dbReference type="EMBL" id="QFPX01000004">
    <property type="protein sequence ID" value="PZQ56283.1"/>
    <property type="molecule type" value="Genomic_DNA"/>
</dbReference>